<evidence type="ECO:0000256" key="1">
    <source>
        <dbReference type="ARBA" id="ARBA00004741"/>
    </source>
</evidence>
<evidence type="ECO:0000313" key="9">
    <source>
        <dbReference type="EMBL" id="MEA5446064.1"/>
    </source>
</evidence>
<accession>A0AAP6JIU7</accession>
<evidence type="ECO:0000256" key="5">
    <source>
        <dbReference type="ARBA" id="ARBA00023222"/>
    </source>
</evidence>
<dbReference type="SUPFAM" id="SSF53850">
    <property type="entry name" value="Periplasmic binding protein-like II"/>
    <property type="match status" value="1"/>
</dbReference>
<organism evidence="9 10">
    <name type="scientific">Natronospira elongata</name>
    <dbReference type="NCBI Taxonomy" id="3110268"/>
    <lineage>
        <taxon>Bacteria</taxon>
        <taxon>Pseudomonadati</taxon>
        <taxon>Pseudomonadota</taxon>
        <taxon>Gammaproteobacteria</taxon>
        <taxon>Natronospirales</taxon>
        <taxon>Natronospiraceae</taxon>
        <taxon>Natronospira</taxon>
    </lineage>
</organism>
<evidence type="ECO:0000313" key="10">
    <source>
        <dbReference type="Proteomes" id="UP001302316"/>
    </source>
</evidence>
<evidence type="ECO:0000256" key="6">
    <source>
        <dbReference type="ARBA" id="ARBA00023239"/>
    </source>
</evidence>
<evidence type="ECO:0000259" key="8">
    <source>
        <dbReference type="PROSITE" id="PS51171"/>
    </source>
</evidence>
<name>A0AAP6JIU7_9GAMM</name>
<dbReference type="EC" id="4.2.1.51" evidence="2"/>
<dbReference type="PANTHER" id="PTHR21022">
    <property type="entry name" value="PREPHENATE DEHYDRATASE P PROTEIN"/>
    <property type="match status" value="1"/>
</dbReference>
<dbReference type="GO" id="GO:0004664">
    <property type="term" value="F:prephenate dehydratase activity"/>
    <property type="evidence" value="ECO:0007669"/>
    <property type="project" value="UniProtKB-EC"/>
</dbReference>
<keyword evidence="3" id="KW-0028">Amino-acid biosynthesis</keyword>
<evidence type="ECO:0000256" key="3">
    <source>
        <dbReference type="ARBA" id="ARBA00022605"/>
    </source>
</evidence>
<comment type="catalytic activity">
    <reaction evidence="7">
        <text>prephenate + H(+) = 3-phenylpyruvate + CO2 + H2O</text>
        <dbReference type="Rhea" id="RHEA:21648"/>
        <dbReference type="ChEBI" id="CHEBI:15377"/>
        <dbReference type="ChEBI" id="CHEBI:15378"/>
        <dbReference type="ChEBI" id="CHEBI:16526"/>
        <dbReference type="ChEBI" id="CHEBI:18005"/>
        <dbReference type="ChEBI" id="CHEBI:29934"/>
        <dbReference type="EC" id="4.2.1.51"/>
    </reaction>
</comment>
<comment type="caution">
    <text evidence="9">The sequence shown here is derived from an EMBL/GenBank/DDBJ whole genome shotgun (WGS) entry which is preliminary data.</text>
</comment>
<dbReference type="GO" id="GO:0009094">
    <property type="term" value="P:L-phenylalanine biosynthetic process"/>
    <property type="evidence" value="ECO:0007669"/>
    <property type="project" value="UniProtKB-KW"/>
</dbReference>
<dbReference type="EMBL" id="JAYGII010000020">
    <property type="protein sequence ID" value="MEA5446064.1"/>
    <property type="molecule type" value="Genomic_DNA"/>
</dbReference>
<feature type="domain" description="Prephenate dehydratase" evidence="8">
    <location>
        <begin position="3"/>
        <end position="180"/>
    </location>
</feature>
<proteinExistence type="predicted"/>
<dbReference type="Pfam" id="PF00800">
    <property type="entry name" value="PDT"/>
    <property type="match status" value="1"/>
</dbReference>
<protein>
    <recommendedName>
        <fullName evidence="2">prephenate dehydratase</fullName>
        <ecNumber evidence="2">4.2.1.51</ecNumber>
    </recommendedName>
</protein>
<dbReference type="Gene3D" id="3.40.190.10">
    <property type="entry name" value="Periplasmic binding protein-like II"/>
    <property type="match status" value="2"/>
</dbReference>
<dbReference type="PROSITE" id="PS51171">
    <property type="entry name" value="PREPHENATE_DEHYDR_3"/>
    <property type="match status" value="1"/>
</dbReference>
<keyword evidence="5" id="KW-0584">Phenylalanine biosynthesis</keyword>
<dbReference type="Proteomes" id="UP001302316">
    <property type="component" value="Unassembled WGS sequence"/>
</dbReference>
<sequence length="182" mass="20174">MKTVIIQGGPASYSAQAAKVLLAGELRFIHARSFEAAIEHYLAQAGSRLLFPWWNSTIGPIGPVQRLYRQHELRMQNSLSFPIHHCLIGWKPRTPRTRGTVLSHPAALSQCQAFLRRNPWLKAQASHDTADSVALLRETRPVATLAIASAHAAAHYGMPVLERNIQDSPTNRTRFILTTAAP</sequence>
<dbReference type="RefSeq" id="WP_346052026.1">
    <property type="nucleotide sequence ID" value="NZ_JAYGII010000020.1"/>
</dbReference>
<dbReference type="AlphaFoldDB" id="A0AAP6JIU7"/>
<keyword evidence="4" id="KW-0057">Aromatic amino acid biosynthesis</keyword>
<keyword evidence="6" id="KW-0456">Lyase</keyword>
<dbReference type="InterPro" id="IPR001086">
    <property type="entry name" value="Preph_deHydtase"/>
</dbReference>
<dbReference type="PANTHER" id="PTHR21022:SF19">
    <property type="entry name" value="PREPHENATE DEHYDRATASE-RELATED"/>
    <property type="match status" value="1"/>
</dbReference>
<comment type="pathway">
    <text evidence="1">Amino-acid biosynthesis; L-phenylalanine biosynthesis; phenylpyruvate from prephenate: step 1/1.</text>
</comment>
<evidence type="ECO:0000256" key="4">
    <source>
        <dbReference type="ARBA" id="ARBA00023141"/>
    </source>
</evidence>
<keyword evidence="10" id="KW-1185">Reference proteome</keyword>
<evidence type="ECO:0000256" key="7">
    <source>
        <dbReference type="ARBA" id="ARBA00047848"/>
    </source>
</evidence>
<evidence type="ECO:0000256" key="2">
    <source>
        <dbReference type="ARBA" id="ARBA00013147"/>
    </source>
</evidence>
<reference evidence="9 10" key="1">
    <citation type="submission" date="2023-12" db="EMBL/GenBank/DDBJ databases">
        <title>Whole-genome sequencing of halo(alkali)philic microorganisms from hypersaline lakes.</title>
        <authorList>
            <person name="Sorokin D.Y."/>
            <person name="Merkel A.Y."/>
            <person name="Messina E."/>
            <person name="Yakimov M."/>
        </authorList>
    </citation>
    <scope>NUCLEOTIDE SEQUENCE [LARGE SCALE GENOMIC DNA]</scope>
    <source>
        <strain evidence="9 10">AB-CW1</strain>
    </source>
</reference>
<gene>
    <name evidence="9" type="ORF">VCB98_09555</name>
</gene>
<dbReference type="GO" id="GO:0005737">
    <property type="term" value="C:cytoplasm"/>
    <property type="evidence" value="ECO:0007669"/>
    <property type="project" value="TreeGrafter"/>
</dbReference>